<sequence>MGLWNCQSAVNKADFITAYANHLSLDALALTETWIKPCGNATPSALSVNHTFSHTSRASGRGGGTVILMSKKWIYSQLLPITKHNSFEYHAIQVTVPKKFFLVVIYRQPGQLREFLDELDNLLSSIPEHDCPTMVLGDMNIHLDNPSSSGFLSLMSSFDLKLVQSPPTHKAGKALDLIFSRNCAIDTISVTPLHLSDHYFIHFSTTLQGRSTASSPMVSFRRNLRNLAPNHFSSLVASTLPSPSTFSAYEVNDATESLCSTLCSCLNNLCPLATRPARSSQSHPWLNDTLRALRTNLRAAERKWRKTKDPGDLLKFQELLSSFSASITDAKKAFYTDKILSSTDSQKLFSTFKTLLNPPSPPPTNNLSADTFASFFTDKVAAISKQFTQLATPEHSLPQTPSSPTISSPTASFSSFSPLTENCVSKLLTCSRPTTCPLDPIPTKLLQAIAPTVAAAVTHVINASLTSGTFPTSLKHAQVKPLLKKQPSLPPNHVENYRPISLLPFLSKIIERVAFKQITEYLSQNCLLDPYQSGFKKGHSTETALLAVTESLKEARATGKSSALILLDLSAAFDTVNHGFLLSTLSSMGITEKAHAWFESYLTGRSFSVSWLGQSSTVHHLATGVPQGSVLGPLLFAIYTTSLGEIIRSHGFSYHCYADDTQLYLSFPPDDHTVSARISNCLSDISKWMKSHHLQLNLSKTELLVIPAKPSIQHNISIQNDFLSLAPSKAVRNLGVVIDEHLTFKDHVASVARSCRFALYNIRKIRPYLTQHATQLLVQSTVISRLDYCNALLTGLPGCTVRPLQMVQNAAARLVFNQPKRAHVTPLFIELHWLPLAARIKFKLLTLAYKVRDGTAPIYLNPLAKAYVSARPLRSSQDHRLAVPTPRSGQSRLFSCIVPQMWNDLPSTTRTGASFSIFKKLLKTLLFREHPLN</sequence>
<name>A0A8C6M1M1_NOTFU</name>
<dbReference type="Proteomes" id="UP000694548">
    <property type="component" value="Unassembled WGS sequence"/>
</dbReference>
<dbReference type="PROSITE" id="PS50878">
    <property type="entry name" value="RT_POL"/>
    <property type="match status" value="1"/>
</dbReference>
<dbReference type="InterPro" id="IPR043502">
    <property type="entry name" value="DNA/RNA_pol_sf"/>
</dbReference>
<organism evidence="2 3">
    <name type="scientific">Nothobranchius furzeri</name>
    <name type="common">Turquoise killifish</name>
    <dbReference type="NCBI Taxonomy" id="105023"/>
    <lineage>
        <taxon>Eukaryota</taxon>
        <taxon>Metazoa</taxon>
        <taxon>Chordata</taxon>
        <taxon>Craniata</taxon>
        <taxon>Vertebrata</taxon>
        <taxon>Euteleostomi</taxon>
        <taxon>Actinopterygii</taxon>
        <taxon>Neopterygii</taxon>
        <taxon>Teleostei</taxon>
        <taxon>Neoteleostei</taxon>
        <taxon>Acanthomorphata</taxon>
        <taxon>Ovalentaria</taxon>
        <taxon>Atherinomorphae</taxon>
        <taxon>Cyprinodontiformes</taxon>
        <taxon>Nothobranchiidae</taxon>
        <taxon>Nothobranchius</taxon>
    </lineage>
</organism>
<dbReference type="AlphaFoldDB" id="A0A8C6M1M1"/>
<reference evidence="2" key="2">
    <citation type="submission" date="2025-09" db="UniProtKB">
        <authorList>
            <consortium name="Ensembl"/>
        </authorList>
    </citation>
    <scope>IDENTIFICATION</scope>
</reference>
<evidence type="ECO:0000313" key="3">
    <source>
        <dbReference type="Proteomes" id="UP000694548"/>
    </source>
</evidence>
<keyword evidence="3" id="KW-1185">Reference proteome</keyword>
<dbReference type="PANTHER" id="PTHR33332">
    <property type="entry name" value="REVERSE TRANSCRIPTASE DOMAIN-CONTAINING PROTEIN"/>
    <property type="match status" value="1"/>
</dbReference>
<dbReference type="Pfam" id="PF00078">
    <property type="entry name" value="RVT_1"/>
    <property type="match status" value="1"/>
</dbReference>
<protein>
    <recommendedName>
        <fullName evidence="1">Reverse transcriptase domain-containing protein</fullName>
    </recommendedName>
</protein>
<dbReference type="Pfam" id="PF03372">
    <property type="entry name" value="Exo_endo_phos"/>
    <property type="match status" value="1"/>
</dbReference>
<dbReference type="InterPro" id="IPR000477">
    <property type="entry name" value="RT_dom"/>
</dbReference>
<evidence type="ECO:0000259" key="1">
    <source>
        <dbReference type="PROSITE" id="PS50878"/>
    </source>
</evidence>
<reference evidence="2" key="1">
    <citation type="submission" date="2025-08" db="UniProtKB">
        <authorList>
            <consortium name="Ensembl"/>
        </authorList>
    </citation>
    <scope>IDENTIFICATION</scope>
</reference>
<dbReference type="SUPFAM" id="SSF56219">
    <property type="entry name" value="DNase I-like"/>
    <property type="match status" value="1"/>
</dbReference>
<proteinExistence type="predicted"/>
<dbReference type="Ensembl" id="ENSNFUT00015029984.1">
    <property type="protein sequence ID" value="ENSNFUP00015028698.1"/>
    <property type="gene ID" value="ENSNFUG00015013897.1"/>
</dbReference>
<dbReference type="SUPFAM" id="SSF56672">
    <property type="entry name" value="DNA/RNA polymerases"/>
    <property type="match status" value="1"/>
</dbReference>
<evidence type="ECO:0000313" key="2">
    <source>
        <dbReference type="Ensembl" id="ENSNFUP00015028698.1"/>
    </source>
</evidence>
<feature type="domain" description="Reverse transcriptase" evidence="1">
    <location>
        <begin position="463"/>
        <end position="738"/>
    </location>
</feature>
<dbReference type="CDD" id="cd01650">
    <property type="entry name" value="RT_nLTR_like"/>
    <property type="match status" value="1"/>
</dbReference>
<accession>A0A8C6M1M1</accession>
<dbReference type="Gene3D" id="3.60.10.10">
    <property type="entry name" value="Endonuclease/exonuclease/phosphatase"/>
    <property type="match status" value="1"/>
</dbReference>
<dbReference type="InterPro" id="IPR005135">
    <property type="entry name" value="Endo/exonuclease/phosphatase"/>
</dbReference>
<dbReference type="GO" id="GO:0003824">
    <property type="term" value="F:catalytic activity"/>
    <property type="evidence" value="ECO:0007669"/>
    <property type="project" value="InterPro"/>
</dbReference>
<dbReference type="InterPro" id="IPR036691">
    <property type="entry name" value="Endo/exonu/phosph_ase_sf"/>
</dbReference>
<dbReference type="GeneTree" id="ENSGT01040000240375"/>